<proteinExistence type="predicted"/>
<keyword evidence="3" id="KW-1185">Reference proteome</keyword>
<organism evidence="2 3">
    <name type="scientific">Euhalothece natronophila Z-M001</name>
    <dbReference type="NCBI Taxonomy" id="522448"/>
    <lineage>
        <taxon>Bacteria</taxon>
        <taxon>Bacillati</taxon>
        <taxon>Cyanobacteriota</taxon>
        <taxon>Cyanophyceae</taxon>
        <taxon>Oscillatoriophycideae</taxon>
        <taxon>Chroococcales</taxon>
        <taxon>Halothecacae</taxon>
        <taxon>Halothece cluster</taxon>
        <taxon>Euhalothece</taxon>
    </lineage>
</organism>
<accession>A0A5B8NS40</accession>
<evidence type="ECO:0000313" key="3">
    <source>
        <dbReference type="Proteomes" id="UP000318453"/>
    </source>
</evidence>
<dbReference type="EMBL" id="CP042326">
    <property type="protein sequence ID" value="QDZ41129.1"/>
    <property type="molecule type" value="Genomic_DNA"/>
</dbReference>
<feature type="compositionally biased region" description="Polar residues" evidence="1">
    <location>
        <begin position="510"/>
        <end position="519"/>
    </location>
</feature>
<feature type="compositionally biased region" description="Basic and acidic residues" evidence="1">
    <location>
        <begin position="396"/>
        <end position="432"/>
    </location>
</feature>
<dbReference type="RefSeq" id="WP_146296965.1">
    <property type="nucleotide sequence ID" value="NZ_CP042326.1"/>
</dbReference>
<protein>
    <submittedName>
        <fullName evidence="2">Uncharacterized protein</fullName>
    </submittedName>
</protein>
<dbReference type="OrthoDB" id="468482at2"/>
<gene>
    <name evidence="2" type="ORF">FRE64_14975</name>
</gene>
<dbReference type="AlphaFoldDB" id="A0A5B8NS40"/>
<reference evidence="2" key="1">
    <citation type="submission" date="2019-08" db="EMBL/GenBank/DDBJ databases">
        <title>Carotenoids and Carotenoid Binding Proteins in the Halophilic Cyanobacterium Euhalothece sp. ZM00.</title>
        <authorList>
            <person name="Cho S.M."/>
            <person name="Song J.Y."/>
            <person name="Park Y.-I."/>
        </authorList>
    </citation>
    <scope>NUCLEOTIDE SEQUENCE [LARGE SCALE GENOMIC DNA]</scope>
    <source>
        <strain evidence="2">Z-M001</strain>
    </source>
</reference>
<dbReference type="Proteomes" id="UP000318453">
    <property type="component" value="Chromosome"/>
</dbReference>
<dbReference type="KEGG" id="enn:FRE64_14975"/>
<feature type="region of interest" description="Disordered" evidence="1">
    <location>
        <begin position="368"/>
        <end position="450"/>
    </location>
</feature>
<name>A0A5B8NS40_9CHRO</name>
<evidence type="ECO:0000313" key="2">
    <source>
        <dbReference type="EMBL" id="QDZ41129.1"/>
    </source>
</evidence>
<evidence type="ECO:0000256" key="1">
    <source>
        <dbReference type="SAM" id="MobiDB-lite"/>
    </source>
</evidence>
<feature type="region of interest" description="Disordered" evidence="1">
    <location>
        <begin position="503"/>
        <end position="524"/>
    </location>
</feature>
<sequence length="798" mass="88233">MVLLVVGLFVGALIVRTGDRSIEVIGSRESQRIDSIATPAVERAKAKLEHLFDRDPRFPAGVPSEILVRDLMRYVDNELVSPVEGEPDPYQFPDETRIDLNGDGELDNAWTYETDLDGDGSSELVAYSILMQNGADSDGDGTNDITLSDSDAEKAGNLVTRTGPARIEAIRGSRAECDIEGLEDENGWFSVSASSVRKNFQVNVFVENNNPANRSAAALEFQQDRQLDRGNKFGVWFRYDLFIHPGPQFNLNGAIHTDGNLVSWNDSLRFYLVSSPKSCIYTEDANTITLTQVEDTDGTILYQAQAISAGGDTERIDLFDSDDPPRATVDFSGDTDSINGSINNLTGFDDYTLNPLILYTEDILVSRGKQNDDDDHDGYGSYDVDGVRDPSWGQRQDNDPSDRIRNDVQRKPYVDDTYRADDRWGPKPKYGEEADDQIPDFGSNGQLIPTDRDDLIGLDAPPEFPQEVGVDGYWERRSYTQGLRLIVGQRLELGNAFDWQGGGDDPLNPIENNAHTGSRSNERRQLKTLRDNLAAVQATAIYHHNDDSDFPAACLATTAHPGTSGTLGTVARSTRFIDSPLTGELETNFLQGIGTNGWEFNSPGNETTAGGFASLINDSDDPLRRALTNLAYFAGDPDGAFPPLQDDLDDDDPVIHPYPQLTMWGDFSNLRRVIDQLDNGTSYANLSLADQTTLHTASCTLGMLARNIEVEENKRTTLEQDLIDAESEVNFGQALTQSIEGPKEIYSYISNQDVTDDDFDNEDLIRESGESDQHCENNIDSVSTSNFVNRKFRGSTLY</sequence>